<dbReference type="FunFam" id="3.40.1450.10:FF:000002">
    <property type="entry name" value="2,3-bisphosphoglycerate-independent phosphoglycerate mutase"/>
    <property type="match status" value="1"/>
</dbReference>
<dbReference type="InterPro" id="IPR006124">
    <property type="entry name" value="Metalloenzyme"/>
</dbReference>
<dbReference type="NCBIfam" id="TIGR01307">
    <property type="entry name" value="pgm_bpd_ind"/>
    <property type="match status" value="1"/>
</dbReference>
<comment type="subunit">
    <text evidence="9">Monomer.</text>
</comment>
<dbReference type="PANTHER" id="PTHR31637:SF0">
    <property type="entry name" value="2,3-BISPHOSPHOGLYCERATE-INDEPENDENT PHOSPHOGLYCERATE MUTASE"/>
    <property type="match status" value="1"/>
</dbReference>
<dbReference type="GO" id="GO:0004619">
    <property type="term" value="F:phosphoglycerate mutase activity"/>
    <property type="evidence" value="ECO:0007669"/>
    <property type="project" value="UniProtKB-UniRule"/>
</dbReference>
<feature type="binding site" evidence="9 12">
    <location>
        <begin position="159"/>
        <end position="160"/>
    </location>
    <ligand>
        <name>substrate</name>
    </ligand>
</feature>
<dbReference type="InterPro" id="IPR036646">
    <property type="entry name" value="PGAM_B_sf"/>
</dbReference>
<evidence type="ECO:0000256" key="5">
    <source>
        <dbReference type="ARBA" id="ARBA00022723"/>
    </source>
</evidence>
<dbReference type="EMBL" id="RBXB01000002">
    <property type="protein sequence ID" value="RKS98016.1"/>
    <property type="molecule type" value="Genomic_DNA"/>
</dbReference>
<dbReference type="PIRSF" id="PIRSF001492">
    <property type="entry name" value="IPGAM"/>
    <property type="match status" value="1"/>
</dbReference>
<dbReference type="SUPFAM" id="SSF64158">
    <property type="entry name" value="2,3-Bisphosphoglycerate-independent phosphoglycerate mutase, substrate-binding domain"/>
    <property type="match status" value="1"/>
</dbReference>
<gene>
    <name evidence="9" type="primary">gpmI</name>
    <name evidence="16" type="ORF">BCF58_2153</name>
</gene>
<dbReference type="UniPathway" id="UPA00109">
    <property type="reaction ID" value="UER00186"/>
</dbReference>
<comment type="caution">
    <text evidence="16">The sequence shown here is derived from an EMBL/GenBank/DDBJ whole genome shotgun (WGS) entry which is preliminary data.</text>
</comment>
<dbReference type="GO" id="GO:0030145">
    <property type="term" value="F:manganese ion binding"/>
    <property type="evidence" value="ECO:0007669"/>
    <property type="project" value="UniProtKB-UniRule"/>
</dbReference>
<comment type="function">
    <text evidence="2 9">Catalyzes the interconversion of 2-phosphoglycerate and 3-phosphoglycerate.</text>
</comment>
<evidence type="ECO:0000259" key="14">
    <source>
        <dbReference type="Pfam" id="PF01676"/>
    </source>
</evidence>
<evidence type="ECO:0000259" key="15">
    <source>
        <dbReference type="Pfam" id="PF06415"/>
    </source>
</evidence>
<evidence type="ECO:0000256" key="7">
    <source>
        <dbReference type="ARBA" id="ARBA00023211"/>
    </source>
</evidence>
<evidence type="ECO:0000256" key="9">
    <source>
        <dbReference type="HAMAP-Rule" id="MF_01038"/>
    </source>
</evidence>
<sequence>MVKSYKMSKKAILAILDGWGLGMNPDVSAIDKADTPFMDSCYKKFPHTTLEASGLAVGLPAGQMGNSEVGHMNLGAGRVVYQNLVKLNMAVENGTLGQEKVIQEAFEYAKKENKKIHFIGLVSNGGVHSHINHLKGLLTAAKEFGLNENVFVHAFTDGRDCDPHSGIGFIEELQRHMEATTGKLATVVGRYYAMDRDKRWERVKLAYDALTEGVGLQTTDALAAIKASYDNNVTDEFLKPIILVNTTATGNIVPVAKIVDNDVVICFNFRTDRGREITEVLSQKDFPEYFMRKLNLYYITLTNYDATFQNVQVVFDEEVLQNTMGEVLERNGKTQIRIAETEKYPHVTFFFSGGREKEFAGERRLLCPSPKDVPTYDLKPEMSAYDITNAILPELENETADFVCLNFANTDMVGHTGVFEAAVKAAETVDKCIEKVATTAYEHGYAVFILADHGNSDVMINADGTPNTQHSTNLVPLIVMDKDHTWNLKPGKLGDIAPSILKIMGLEIPEVMTGDILIS</sequence>
<dbReference type="GO" id="GO:0006007">
    <property type="term" value="P:glucose catabolic process"/>
    <property type="evidence" value="ECO:0007669"/>
    <property type="project" value="InterPro"/>
</dbReference>
<dbReference type="Gene3D" id="3.40.1450.10">
    <property type="entry name" value="BPG-independent phosphoglycerate mutase, domain B"/>
    <property type="match status" value="1"/>
</dbReference>
<accession>A0A495SDR6</accession>
<feature type="active site" description="Phosphoserine intermediate" evidence="9 11">
    <location>
        <position position="67"/>
    </location>
</feature>
<dbReference type="InterPro" id="IPR017850">
    <property type="entry name" value="Alkaline_phosphatase_core_sf"/>
</dbReference>
<evidence type="ECO:0000256" key="8">
    <source>
        <dbReference type="ARBA" id="ARBA00023235"/>
    </source>
</evidence>
<dbReference type="GO" id="GO:0005829">
    <property type="term" value="C:cytosol"/>
    <property type="evidence" value="ECO:0007669"/>
    <property type="project" value="TreeGrafter"/>
</dbReference>
<dbReference type="GO" id="GO:0006096">
    <property type="term" value="P:glycolytic process"/>
    <property type="evidence" value="ECO:0007669"/>
    <property type="project" value="UniProtKB-UniRule"/>
</dbReference>
<feature type="binding site" evidence="9 12">
    <location>
        <position position="343"/>
    </location>
    <ligand>
        <name>substrate</name>
    </ligand>
</feature>
<proteinExistence type="inferred from homology"/>
<feature type="binding site" evidence="9 13">
    <location>
        <position position="470"/>
    </location>
    <ligand>
        <name>Mn(2+)</name>
        <dbReference type="ChEBI" id="CHEBI:29035"/>
        <label>1</label>
    </ligand>
</feature>
<dbReference type="SUPFAM" id="SSF53649">
    <property type="entry name" value="Alkaline phosphatase-like"/>
    <property type="match status" value="1"/>
</dbReference>
<feature type="binding site" evidence="9 13">
    <location>
        <position position="453"/>
    </location>
    <ligand>
        <name>Mn(2+)</name>
        <dbReference type="ChEBI" id="CHEBI:29035"/>
        <label>2</label>
    </ligand>
</feature>
<evidence type="ECO:0000256" key="3">
    <source>
        <dbReference type="ARBA" id="ARBA00004798"/>
    </source>
</evidence>
<comment type="cofactor">
    <cofactor evidence="9">
        <name>Mn(2+)</name>
        <dbReference type="ChEBI" id="CHEBI:29035"/>
    </cofactor>
    <text evidence="9">Binds 2 manganese ions per subunit.</text>
</comment>
<dbReference type="AlphaFoldDB" id="A0A495SDR6"/>
<organism evidence="16 17">
    <name type="scientific">Chryseobacterium defluvii</name>
    <dbReference type="NCBI Taxonomy" id="160396"/>
    <lineage>
        <taxon>Bacteria</taxon>
        <taxon>Pseudomonadati</taxon>
        <taxon>Bacteroidota</taxon>
        <taxon>Flavobacteriia</taxon>
        <taxon>Flavobacteriales</taxon>
        <taxon>Weeksellaceae</taxon>
        <taxon>Chryseobacterium group</taxon>
        <taxon>Chryseobacterium</taxon>
    </lineage>
</organism>
<comment type="catalytic activity">
    <reaction evidence="1 9">
        <text>(2R)-2-phosphoglycerate = (2R)-3-phosphoglycerate</text>
        <dbReference type="Rhea" id="RHEA:15901"/>
        <dbReference type="ChEBI" id="CHEBI:58272"/>
        <dbReference type="ChEBI" id="CHEBI:58289"/>
        <dbReference type="EC" id="5.4.2.12"/>
    </reaction>
</comment>
<feature type="binding site" evidence="9 13">
    <location>
        <position position="17"/>
    </location>
    <ligand>
        <name>Mn(2+)</name>
        <dbReference type="ChEBI" id="CHEBI:29035"/>
        <label>2</label>
    </ligand>
</feature>
<keyword evidence="7 9" id="KW-0464">Manganese</keyword>
<dbReference type="InterPro" id="IPR011258">
    <property type="entry name" value="BPG-indep_PGM_N"/>
</dbReference>
<keyword evidence="6 9" id="KW-0324">Glycolysis</keyword>
<dbReference type="HAMAP" id="MF_01038">
    <property type="entry name" value="GpmI"/>
    <property type="match status" value="1"/>
</dbReference>
<dbReference type="EC" id="5.4.2.12" evidence="9 10"/>
<evidence type="ECO:0000256" key="12">
    <source>
        <dbReference type="PIRSR" id="PIRSR001492-2"/>
    </source>
</evidence>
<dbReference type="Gene3D" id="3.40.720.10">
    <property type="entry name" value="Alkaline Phosphatase, subunit A"/>
    <property type="match status" value="1"/>
</dbReference>
<evidence type="ECO:0000256" key="11">
    <source>
        <dbReference type="PIRSR" id="PIRSR001492-1"/>
    </source>
</evidence>
<feature type="domain" description="Metalloenzyme" evidence="14">
    <location>
        <begin position="9"/>
        <end position="507"/>
    </location>
</feature>
<feature type="binding site" evidence="9 13">
    <location>
        <position position="67"/>
    </location>
    <ligand>
        <name>Mn(2+)</name>
        <dbReference type="ChEBI" id="CHEBI:29035"/>
        <label>2</label>
    </ligand>
</feature>
<evidence type="ECO:0000256" key="1">
    <source>
        <dbReference type="ARBA" id="ARBA00000370"/>
    </source>
</evidence>
<feature type="binding site" evidence="9 12">
    <location>
        <position position="128"/>
    </location>
    <ligand>
        <name>substrate</name>
    </ligand>
</feature>
<keyword evidence="5 9" id="KW-0479">Metal-binding</keyword>
<keyword evidence="17" id="KW-1185">Reference proteome</keyword>
<dbReference type="Pfam" id="PF01676">
    <property type="entry name" value="Metalloenzyme"/>
    <property type="match status" value="1"/>
</dbReference>
<feature type="binding site" evidence="9 12">
    <location>
        <position position="196"/>
    </location>
    <ligand>
        <name>substrate</name>
    </ligand>
</feature>
<keyword evidence="8 9" id="KW-0413">Isomerase</keyword>
<name>A0A495SDR6_9FLAO</name>
<protein>
    <recommendedName>
        <fullName evidence="9 10">2,3-bisphosphoglycerate-independent phosphoglycerate mutase</fullName>
        <shortName evidence="9">BPG-independent PGAM</shortName>
        <shortName evidence="9">Phosphoglyceromutase</shortName>
        <shortName evidence="9">iPGM</shortName>
        <ecNumber evidence="9 10">5.4.2.12</ecNumber>
    </recommendedName>
</protein>
<feature type="binding site" evidence="9 13">
    <location>
        <position position="452"/>
    </location>
    <ligand>
        <name>Mn(2+)</name>
        <dbReference type="ChEBI" id="CHEBI:29035"/>
        <label>2</label>
    </ligand>
</feature>
<comment type="pathway">
    <text evidence="3 9">Carbohydrate degradation; glycolysis; pyruvate from D-glyceraldehyde 3-phosphate: step 3/5.</text>
</comment>
<dbReference type="Proteomes" id="UP000272428">
    <property type="component" value="Unassembled WGS sequence"/>
</dbReference>
<feature type="binding site" evidence="9 12">
    <location>
        <begin position="270"/>
        <end position="273"/>
    </location>
    <ligand>
        <name>substrate</name>
    </ligand>
</feature>
<evidence type="ECO:0000256" key="4">
    <source>
        <dbReference type="ARBA" id="ARBA00008819"/>
    </source>
</evidence>
<dbReference type="InterPro" id="IPR005995">
    <property type="entry name" value="Pgm_bpd_ind"/>
</dbReference>
<dbReference type="Pfam" id="PF06415">
    <property type="entry name" value="iPGM_N"/>
    <property type="match status" value="1"/>
</dbReference>
<feature type="binding site" evidence="9 13">
    <location>
        <position position="411"/>
    </location>
    <ligand>
        <name>Mn(2+)</name>
        <dbReference type="ChEBI" id="CHEBI:29035"/>
        <label>1</label>
    </ligand>
</feature>
<evidence type="ECO:0000256" key="10">
    <source>
        <dbReference type="NCBIfam" id="TIGR01307"/>
    </source>
</evidence>
<comment type="similarity">
    <text evidence="4 9">Belongs to the BPG-independent phosphoglycerate mutase family.</text>
</comment>
<feature type="binding site" evidence="9 13">
    <location>
        <position position="415"/>
    </location>
    <ligand>
        <name>Mn(2+)</name>
        <dbReference type="ChEBI" id="CHEBI:29035"/>
        <label>1</label>
    </ligand>
</feature>
<feature type="binding site" evidence="9 12">
    <location>
        <position position="190"/>
    </location>
    <ligand>
        <name>substrate</name>
    </ligand>
</feature>
<evidence type="ECO:0000313" key="17">
    <source>
        <dbReference type="Proteomes" id="UP000272428"/>
    </source>
</evidence>
<evidence type="ECO:0000256" key="13">
    <source>
        <dbReference type="PIRSR" id="PIRSR001492-3"/>
    </source>
</evidence>
<feature type="domain" description="BPG-independent PGAM N-terminal" evidence="15">
    <location>
        <begin position="88"/>
        <end position="305"/>
    </location>
</feature>
<reference evidence="16 17" key="1">
    <citation type="submission" date="2018-10" db="EMBL/GenBank/DDBJ databases">
        <title>Genomic Encyclopedia of Archaeal and Bacterial Type Strains, Phase II (KMG-II): from individual species to whole genera.</title>
        <authorList>
            <person name="Goeker M."/>
        </authorList>
    </citation>
    <scope>NUCLEOTIDE SEQUENCE [LARGE SCALE GENOMIC DNA]</scope>
    <source>
        <strain evidence="16 17">DSM 14219</strain>
    </source>
</reference>
<evidence type="ECO:0000256" key="6">
    <source>
        <dbReference type="ARBA" id="ARBA00023152"/>
    </source>
</evidence>
<dbReference type="CDD" id="cd16010">
    <property type="entry name" value="iPGM"/>
    <property type="match status" value="1"/>
</dbReference>
<evidence type="ECO:0000256" key="2">
    <source>
        <dbReference type="ARBA" id="ARBA00002315"/>
    </source>
</evidence>
<evidence type="ECO:0000313" key="16">
    <source>
        <dbReference type="EMBL" id="RKS98016.1"/>
    </source>
</evidence>
<dbReference type="PANTHER" id="PTHR31637">
    <property type="entry name" value="2,3-BISPHOSPHOGLYCERATE-INDEPENDENT PHOSPHOGLYCERATE MUTASE"/>
    <property type="match status" value="1"/>
</dbReference>